<evidence type="ECO:0008006" key="4">
    <source>
        <dbReference type="Google" id="ProtNLM"/>
    </source>
</evidence>
<organism evidence="2 3">
    <name type="scientific">Podospora didyma</name>
    <dbReference type="NCBI Taxonomy" id="330526"/>
    <lineage>
        <taxon>Eukaryota</taxon>
        <taxon>Fungi</taxon>
        <taxon>Dikarya</taxon>
        <taxon>Ascomycota</taxon>
        <taxon>Pezizomycotina</taxon>
        <taxon>Sordariomycetes</taxon>
        <taxon>Sordariomycetidae</taxon>
        <taxon>Sordariales</taxon>
        <taxon>Podosporaceae</taxon>
        <taxon>Podospora</taxon>
    </lineage>
</organism>
<proteinExistence type="predicted"/>
<dbReference type="Proteomes" id="UP001285441">
    <property type="component" value="Unassembled WGS sequence"/>
</dbReference>
<keyword evidence="3" id="KW-1185">Reference proteome</keyword>
<evidence type="ECO:0000313" key="2">
    <source>
        <dbReference type="EMBL" id="KAK3391148.1"/>
    </source>
</evidence>
<dbReference type="EMBL" id="JAULSW010000002">
    <property type="protein sequence ID" value="KAK3391148.1"/>
    <property type="molecule type" value="Genomic_DNA"/>
</dbReference>
<sequence length="90" mass="10366">MRLSLFVLFLVFCHVRSSFSVVAKRAPFFLDINTLSGLELTPPLHIHPHQASSLLQIVYLQGHEFSILKNSNFYANILCSMFRILFLSIR</sequence>
<gene>
    <name evidence="2" type="ORF">B0H63DRAFT_467361</name>
</gene>
<comment type="caution">
    <text evidence="2">The sequence shown here is derived from an EMBL/GenBank/DDBJ whole genome shotgun (WGS) entry which is preliminary data.</text>
</comment>
<name>A0AAE0U4W0_9PEZI</name>
<feature type="signal peptide" evidence="1">
    <location>
        <begin position="1"/>
        <end position="18"/>
    </location>
</feature>
<evidence type="ECO:0000256" key="1">
    <source>
        <dbReference type="SAM" id="SignalP"/>
    </source>
</evidence>
<dbReference type="AlphaFoldDB" id="A0AAE0U4W0"/>
<feature type="chain" id="PRO_5042134663" description="Secreted protein" evidence="1">
    <location>
        <begin position="19"/>
        <end position="90"/>
    </location>
</feature>
<accession>A0AAE0U4W0</accession>
<reference evidence="2" key="1">
    <citation type="journal article" date="2023" name="Mol. Phylogenet. Evol.">
        <title>Genome-scale phylogeny and comparative genomics of the fungal order Sordariales.</title>
        <authorList>
            <person name="Hensen N."/>
            <person name="Bonometti L."/>
            <person name="Westerberg I."/>
            <person name="Brannstrom I.O."/>
            <person name="Guillou S."/>
            <person name="Cros-Aarteil S."/>
            <person name="Calhoun S."/>
            <person name="Haridas S."/>
            <person name="Kuo A."/>
            <person name="Mondo S."/>
            <person name="Pangilinan J."/>
            <person name="Riley R."/>
            <person name="LaButti K."/>
            <person name="Andreopoulos B."/>
            <person name="Lipzen A."/>
            <person name="Chen C."/>
            <person name="Yan M."/>
            <person name="Daum C."/>
            <person name="Ng V."/>
            <person name="Clum A."/>
            <person name="Steindorff A."/>
            <person name="Ohm R.A."/>
            <person name="Martin F."/>
            <person name="Silar P."/>
            <person name="Natvig D.O."/>
            <person name="Lalanne C."/>
            <person name="Gautier V."/>
            <person name="Ament-Velasquez S.L."/>
            <person name="Kruys A."/>
            <person name="Hutchinson M.I."/>
            <person name="Powell A.J."/>
            <person name="Barry K."/>
            <person name="Miller A.N."/>
            <person name="Grigoriev I.V."/>
            <person name="Debuchy R."/>
            <person name="Gladieux P."/>
            <person name="Hiltunen Thoren M."/>
            <person name="Johannesson H."/>
        </authorList>
    </citation>
    <scope>NUCLEOTIDE SEQUENCE</scope>
    <source>
        <strain evidence="2">CBS 232.78</strain>
    </source>
</reference>
<protein>
    <recommendedName>
        <fullName evidence="4">Secreted protein</fullName>
    </recommendedName>
</protein>
<keyword evidence="1" id="KW-0732">Signal</keyword>
<reference evidence="2" key="2">
    <citation type="submission" date="2023-06" db="EMBL/GenBank/DDBJ databases">
        <authorList>
            <consortium name="Lawrence Berkeley National Laboratory"/>
            <person name="Haridas S."/>
            <person name="Hensen N."/>
            <person name="Bonometti L."/>
            <person name="Westerberg I."/>
            <person name="Brannstrom I.O."/>
            <person name="Guillou S."/>
            <person name="Cros-Aarteil S."/>
            <person name="Calhoun S."/>
            <person name="Kuo A."/>
            <person name="Mondo S."/>
            <person name="Pangilinan J."/>
            <person name="Riley R."/>
            <person name="LaButti K."/>
            <person name="Andreopoulos B."/>
            <person name="Lipzen A."/>
            <person name="Chen C."/>
            <person name="Yanf M."/>
            <person name="Daum C."/>
            <person name="Ng V."/>
            <person name="Clum A."/>
            <person name="Steindorff A."/>
            <person name="Ohm R."/>
            <person name="Martin F."/>
            <person name="Silar P."/>
            <person name="Natvig D."/>
            <person name="Lalanne C."/>
            <person name="Gautier V."/>
            <person name="Ament-velasquez S.L."/>
            <person name="Kruys A."/>
            <person name="Hutchinson M.I."/>
            <person name="Powell A.J."/>
            <person name="Barry K."/>
            <person name="Miller A.N."/>
            <person name="Grigoriev I.V."/>
            <person name="Debuchy R."/>
            <person name="Gladieux P."/>
            <person name="Thoren M.H."/>
            <person name="Johannesson H."/>
        </authorList>
    </citation>
    <scope>NUCLEOTIDE SEQUENCE</scope>
    <source>
        <strain evidence="2">CBS 232.78</strain>
    </source>
</reference>
<evidence type="ECO:0000313" key="3">
    <source>
        <dbReference type="Proteomes" id="UP001285441"/>
    </source>
</evidence>